<dbReference type="Proteomes" id="UP000499080">
    <property type="component" value="Unassembled WGS sequence"/>
</dbReference>
<sequence>MVEKSVQNAQIICVHEVIQVAIEMVKNLIDIVAVADELEEAEVLMEQVVVDIEIDIGDFVYLDPKILHQQEMMTFHLCQGLQQLMSGLQSHLTDIMHNNSLRLDLIDIRILNRNVDDCYVGGNHK</sequence>
<organism evidence="1 2">
    <name type="scientific">Araneus ventricosus</name>
    <name type="common">Orbweaver spider</name>
    <name type="synonym">Epeira ventricosa</name>
    <dbReference type="NCBI Taxonomy" id="182803"/>
    <lineage>
        <taxon>Eukaryota</taxon>
        <taxon>Metazoa</taxon>
        <taxon>Ecdysozoa</taxon>
        <taxon>Arthropoda</taxon>
        <taxon>Chelicerata</taxon>
        <taxon>Arachnida</taxon>
        <taxon>Araneae</taxon>
        <taxon>Araneomorphae</taxon>
        <taxon>Entelegynae</taxon>
        <taxon>Araneoidea</taxon>
        <taxon>Araneidae</taxon>
        <taxon>Araneus</taxon>
    </lineage>
</organism>
<protein>
    <submittedName>
        <fullName evidence="1">Uncharacterized protein</fullName>
    </submittedName>
</protein>
<gene>
    <name evidence="1" type="ORF">AVEN_200674_1</name>
</gene>
<accession>A0A4Y2L8T6</accession>
<dbReference type="EMBL" id="BGPR01005440">
    <property type="protein sequence ID" value="GBN10217.1"/>
    <property type="molecule type" value="Genomic_DNA"/>
</dbReference>
<comment type="caution">
    <text evidence="1">The sequence shown here is derived from an EMBL/GenBank/DDBJ whole genome shotgun (WGS) entry which is preliminary data.</text>
</comment>
<reference evidence="1 2" key="1">
    <citation type="journal article" date="2019" name="Sci. Rep.">
        <title>Orb-weaving spider Araneus ventricosus genome elucidates the spidroin gene catalogue.</title>
        <authorList>
            <person name="Kono N."/>
            <person name="Nakamura H."/>
            <person name="Ohtoshi R."/>
            <person name="Moran D.A.P."/>
            <person name="Shinohara A."/>
            <person name="Yoshida Y."/>
            <person name="Fujiwara M."/>
            <person name="Mori M."/>
            <person name="Tomita M."/>
            <person name="Arakawa K."/>
        </authorList>
    </citation>
    <scope>NUCLEOTIDE SEQUENCE [LARGE SCALE GENOMIC DNA]</scope>
</reference>
<evidence type="ECO:0000313" key="1">
    <source>
        <dbReference type="EMBL" id="GBN10217.1"/>
    </source>
</evidence>
<evidence type="ECO:0000313" key="2">
    <source>
        <dbReference type="Proteomes" id="UP000499080"/>
    </source>
</evidence>
<proteinExistence type="predicted"/>
<dbReference type="AlphaFoldDB" id="A0A4Y2L8T6"/>
<name>A0A4Y2L8T6_ARAVE</name>
<keyword evidence="2" id="KW-1185">Reference proteome</keyword>